<dbReference type="Proteomes" id="UP001172101">
    <property type="component" value="Unassembled WGS sequence"/>
</dbReference>
<evidence type="ECO:0000313" key="2">
    <source>
        <dbReference type="EMBL" id="KAK0717584.1"/>
    </source>
</evidence>
<proteinExistence type="predicted"/>
<evidence type="ECO:0000313" key="3">
    <source>
        <dbReference type="Proteomes" id="UP001172101"/>
    </source>
</evidence>
<gene>
    <name evidence="2" type="ORF">B0T26DRAFT_299509</name>
</gene>
<dbReference type="AlphaFoldDB" id="A0AA40AKP1"/>
<comment type="caution">
    <text evidence="2">The sequence shown here is derived from an EMBL/GenBank/DDBJ whole genome shotgun (WGS) entry which is preliminary data.</text>
</comment>
<accession>A0AA40AKP1</accession>
<protein>
    <submittedName>
        <fullName evidence="2">Uncharacterized protein</fullName>
    </submittedName>
</protein>
<keyword evidence="3" id="KW-1185">Reference proteome</keyword>
<organism evidence="2 3">
    <name type="scientific">Lasiosphaeria miniovina</name>
    <dbReference type="NCBI Taxonomy" id="1954250"/>
    <lineage>
        <taxon>Eukaryota</taxon>
        <taxon>Fungi</taxon>
        <taxon>Dikarya</taxon>
        <taxon>Ascomycota</taxon>
        <taxon>Pezizomycotina</taxon>
        <taxon>Sordariomycetes</taxon>
        <taxon>Sordariomycetidae</taxon>
        <taxon>Sordariales</taxon>
        <taxon>Lasiosphaeriaceae</taxon>
        <taxon>Lasiosphaeria</taxon>
    </lineage>
</organism>
<dbReference type="EMBL" id="JAUIRO010000004">
    <property type="protein sequence ID" value="KAK0717584.1"/>
    <property type="molecule type" value="Genomic_DNA"/>
</dbReference>
<evidence type="ECO:0000256" key="1">
    <source>
        <dbReference type="SAM" id="MobiDB-lite"/>
    </source>
</evidence>
<feature type="compositionally biased region" description="Polar residues" evidence="1">
    <location>
        <begin position="180"/>
        <end position="192"/>
    </location>
</feature>
<feature type="region of interest" description="Disordered" evidence="1">
    <location>
        <begin position="180"/>
        <end position="228"/>
    </location>
</feature>
<sequence length="319" mass="34913">MHPQMDFNIALLKVANTQQYLRQKAQQVRAFPRPIPSIAFLFMVISATLGYQWSVPCAISFFAALVLRSAAEHFESLAREQLGLLWVEPGTKSQATAALTAFSPASQPEPCGCLGCCLYRQFLSFAAANLDHSLELCSIGSEEIFVDAPSEAYPRNLDNGILGICDSRSEKEFVAADSTTHPPLALNSTEAQQGGEEGTNERTVSGEATEATSMENSPRPLEEQPEPERMEMDVRERPSSPTVIVPPSQHPTPPTLIFEPFTPDSLSSSVLESIEVITSPLLDQLAPLPSIDGIIRRSLFDELNSADSSEDEDLDFHFN</sequence>
<dbReference type="GeneID" id="85317522"/>
<name>A0AA40AKP1_9PEZI</name>
<dbReference type="RefSeq" id="XP_060296377.1">
    <property type="nucleotide sequence ID" value="XM_060434252.1"/>
</dbReference>
<reference evidence="2" key="1">
    <citation type="submission" date="2023-06" db="EMBL/GenBank/DDBJ databases">
        <title>Genome-scale phylogeny and comparative genomics of the fungal order Sordariales.</title>
        <authorList>
            <consortium name="Lawrence Berkeley National Laboratory"/>
            <person name="Hensen N."/>
            <person name="Bonometti L."/>
            <person name="Westerberg I."/>
            <person name="Brannstrom I.O."/>
            <person name="Guillou S."/>
            <person name="Cros-Aarteil S."/>
            <person name="Calhoun S."/>
            <person name="Haridas S."/>
            <person name="Kuo A."/>
            <person name="Mondo S."/>
            <person name="Pangilinan J."/>
            <person name="Riley R."/>
            <person name="LaButti K."/>
            <person name="Andreopoulos B."/>
            <person name="Lipzen A."/>
            <person name="Chen C."/>
            <person name="Yanf M."/>
            <person name="Daum C."/>
            <person name="Ng V."/>
            <person name="Clum A."/>
            <person name="Steindorff A."/>
            <person name="Ohm R."/>
            <person name="Martin F."/>
            <person name="Silar P."/>
            <person name="Natvig D."/>
            <person name="Lalanne C."/>
            <person name="Gautier V."/>
            <person name="Ament-velasquez S.L."/>
            <person name="Kruys A."/>
            <person name="Hutchinson M.I."/>
            <person name="Powell A.J."/>
            <person name="Barry K."/>
            <person name="Miller A.N."/>
            <person name="Grigoriev I.V."/>
            <person name="Debuchy R."/>
            <person name="Gladieux P."/>
            <person name="Thoren M.H."/>
            <person name="Johannesson H."/>
        </authorList>
    </citation>
    <scope>NUCLEOTIDE SEQUENCE</scope>
    <source>
        <strain evidence="2">SMH2392-1A</strain>
    </source>
</reference>